<dbReference type="PRINTS" id="PR00705">
    <property type="entry name" value="PAPAIN"/>
</dbReference>
<evidence type="ECO:0000259" key="8">
    <source>
        <dbReference type="SMART" id="SM00645"/>
    </source>
</evidence>
<dbReference type="PROSITE" id="PS00139">
    <property type="entry name" value="THIOL_PROTEASE_CYS"/>
    <property type="match status" value="1"/>
</dbReference>
<dbReference type="Pfam" id="PF00112">
    <property type="entry name" value="Peptidase_C1"/>
    <property type="match status" value="1"/>
</dbReference>
<evidence type="ECO:0000313" key="11">
    <source>
        <dbReference type="Proteomes" id="UP001161247"/>
    </source>
</evidence>
<evidence type="ECO:0000256" key="1">
    <source>
        <dbReference type="ARBA" id="ARBA00008455"/>
    </source>
</evidence>
<reference evidence="10" key="1">
    <citation type="submission" date="2023-03" db="EMBL/GenBank/DDBJ databases">
        <authorList>
            <person name="Julca I."/>
        </authorList>
    </citation>
    <scope>NUCLEOTIDE SEQUENCE</scope>
</reference>
<dbReference type="PROSITE" id="PS00639">
    <property type="entry name" value="THIOL_PROTEASE_HIS"/>
    <property type="match status" value="1"/>
</dbReference>
<feature type="chain" id="PRO_5043707160" evidence="7">
    <location>
        <begin position="29"/>
        <end position="350"/>
    </location>
</feature>
<dbReference type="InterPro" id="IPR000668">
    <property type="entry name" value="Peptidase_C1A_C"/>
</dbReference>
<dbReference type="SMART" id="SM00848">
    <property type="entry name" value="Inhibitor_I29"/>
    <property type="match status" value="1"/>
</dbReference>
<evidence type="ECO:0000256" key="4">
    <source>
        <dbReference type="ARBA" id="ARBA00022801"/>
    </source>
</evidence>
<keyword evidence="4" id="KW-0378">Hydrolase</keyword>
<dbReference type="FunFam" id="3.90.70.10:FF:000023">
    <property type="entry name" value="Senescence-specific cysteine protease SAG39"/>
    <property type="match status" value="1"/>
</dbReference>
<dbReference type="Pfam" id="PF08246">
    <property type="entry name" value="Inhibitor_I29"/>
    <property type="match status" value="1"/>
</dbReference>
<keyword evidence="5" id="KW-0788">Thiol protease</keyword>
<feature type="domain" description="Peptidase C1A papain C-terminal" evidence="8">
    <location>
        <begin position="133"/>
        <end position="349"/>
    </location>
</feature>
<keyword evidence="2" id="KW-0645">Protease</keyword>
<dbReference type="Proteomes" id="UP001161247">
    <property type="component" value="Chromosome 3"/>
</dbReference>
<dbReference type="EMBL" id="OX459120">
    <property type="protein sequence ID" value="CAI9099962.1"/>
    <property type="molecule type" value="Genomic_DNA"/>
</dbReference>
<dbReference type="CDD" id="cd02248">
    <property type="entry name" value="Peptidase_C1A"/>
    <property type="match status" value="1"/>
</dbReference>
<dbReference type="GO" id="GO:0008234">
    <property type="term" value="F:cysteine-type peptidase activity"/>
    <property type="evidence" value="ECO:0007669"/>
    <property type="project" value="UniProtKB-KW"/>
</dbReference>
<evidence type="ECO:0000259" key="9">
    <source>
        <dbReference type="SMART" id="SM00848"/>
    </source>
</evidence>
<dbReference type="Gene3D" id="3.90.70.10">
    <property type="entry name" value="Cysteine proteinases"/>
    <property type="match status" value="1"/>
</dbReference>
<evidence type="ECO:0000256" key="6">
    <source>
        <dbReference type="ARBA" id="ARBA00023157"/>
    </source>
</evidence>
<proteinExistence type="inferred from homology"/>
<dbReference type="SUPFAM" id="SSF54001">
    <property type="entry name" value="Cysteine proteinases"/>
    <property type="match status" value="1"/>
</dbReference>
<feature type="domain" description="Cathepsin propeptide inhibitor" evidence="9">
    <location>
        <begin position="43"/>
        <end position="100"/>
    </location>
</feature>
<dbReference type="AlphaFoldDB" id="A0AAV1CZL0"/>
<keyword evidence="3 7" id="KW-0732">Signal</keyword>
<feature type="signal peptide" evidence="7">
    <location>
        <begin position="1"/>
        <end position="28"/>
    </location>
</feature>
<dbReference type="InterPro" id="IPR013128">
    <property type="entry name" value="Peptidase_C1A"/>
</dbReference>
<keyword evidence="6" id="KW-1015">Disulfide bond</keyword>
<dbReference type="PANTHER" id="PTHR12411">
    <property type="entry name" value="CYSTEINE PROTEASE FAMILY C1-RELATED"/>
    <property type="match status" value="1"/>
</dbReference>
<dbReference type="InterPro" id="IPR013201">
    <property type="entry name" value="Prot_inhib_I29"/>
</dbReference>
<sequence>MASKLATSNLFSVALAVVIALFASPVMSRELKEVVSMSMVDRHEEWISRHGRVYADDVEKAHRFKIFQENFEMIEAFNKAENRSYKLAINHFGDLTNDEFHAAHNGYIPLPKPKGYNLDSNLFRYEDYDLDAAPPSMDWRAMGAVTGVKYQGKCGSCWAFSAVAAMEGIHKIRTGALISLSEQELLDCANGFGSHGCSGGYMDDAFGFTAANHGLTTEANYPYIGMQGMCNANAESSRVASIVGYEDVPPYNEAALLSAAANQPVSVAIDARGPEFQFYAGGIFTGSCGTDLNHGVTVVGYGTSPEGINYWLVKNSYGVGWGEGGYIRMRRDYGPAGLCGIAMNPSYPVA</sequence>
<name>A0AAV1CZL0_OLDCO</name>
<dbReference type="InterPro" id="IPR000169">
    <property type="entry name" value="Pept_cys_AS"/>
</dbReference>
<evidence type="ECO:0000313" key="10">
    <source>
        <dbReference type="EMBL" id="CAI9099962.1"/>
    </source>
</evidence>
<gene>
    <name evidence="10" type="ORF">OLC1_LOCUS9890</name>
</gene>
<dbReference type="SMART" id="SM00645">
    <property type="entry name" value="Pept_C1"/>
    <property type="match status" value="1"/>
</dbReference>
<evidence type="ECO:0000256" key="3">
    <source>
        <dbReference type="ARBA" id="ARBA00022729"/>
    </source>
</evidence>
<evidence type="ECO:0000256" key="7">
    <source>
        <dbReference type="SAM" id="SignalP"/>
    </source>
</evidence>
<evidence type="ECO:0000256" key="5">
    <source>
        <dbReference type="ARBA" id="ARBA00022807"/>
    </source>
</evidence>
<keyword evidence="11" id="KW-1185">Reference proteome</keyword>
<accession>A0AAV1CZL0</accession>
<protein>
    <submittedName>
        <fullName evidence="10">OLC1v1036865C1</fullName>
    </submittedName>
</protein>
<organism evidence="10 11">
    <name type="scientific">Oldenlandia corymbosa var. corymbosa</name>
    <dbReference type="NCBI Taxonomy" id="529605"/>
    <lineage>
        <taxon>Eukaryota</taxon>
        <taxon>Viridiplantae</taxon>
        <taxon>Streptophyta</taxon>
        <taxon>Embryophyta</taxon>
        <taxon>Tracheophyta</taxon>
        <taxon>Spermatophyta</taxon>
        <taxon>Magnoliopsida</taxon>
        <taxon>eudicotyledons</taxon>
        <taxon>Gunneridae</taxon>
        <taxon>Pentapetalae</taxon>
        <taxon>asterids</taxon>
        <taxon>lamiids</taxon>
        <taxon>Gentianales</taxon>
        <taxon>Rubiaceae</taxon>
        <taxon>Rubioideae</taxon>
        <taxon>Spermacoceae</taxon>
        <taxon>Hedyotis-Oldenlandia complex</taxon>
        <taxon>Oldenlandia</taxon>
    </lineage>
</organism>
<evidence type="ECO:0000256" key="2">
    <source>
        <dbReference type="ARBA" id="ARBA00022670"/>
    </source>
</evidence>
<dbReference type="InterPro" id="IPR038765">
    <property type="entry name" value="Papain-like_cys_pep_sf"/>
</dbReference>
<dbReference type="InterPro" id="IPR039417">
    <property type="entry name" value="Peptidase_C1A_papain-like"/>
</dbReference>
<dbReference type="InterPro" id="IPR025660">
    <property type="entry name" value="Pept_his_AS"/>
</dbReference>
<dbReference type="GO" id="GO:0006508">
    <property type="term" value="P:proteolysis"/>
    <property type="evidence" value="ECO:0007669"/>
    <property type="project" value="UniProtKB-KW"/>
</dbReference>
<comment type="similarity">
    <text evidence="1">Belongs to the peptidase C1 family.</text>
</comment>